<feature type="compositionally biased region" description="Polar residues" evidence="2">
    <location>
        <begin position="1"/>
        <end position="10"/>
    </location>
</feature>
<dbReference type="Ensembl" id="ENSUPAT00010024552.1">
    <property type="protein sequence ID" value="ENSUPAP00010021556.1"/>
    <property type="gene ID" value="ENSUPAG00010016815.1"/>
</dbReference>
<evidence type="ECO:0000259" key="4">
    <source>
        <dbReference type="PROSITE" id="PS51673"/>
    </source>
</evidence>
<name>A0A8D2I0H4_UROPR</name>
<feature type="compositionally biased region" description="Basic and acidic residues" evidence="2">
    <location>
        <begin position="36"/>
        <end position="56"/>
    </location>
</feature>
<evidence type="ECO:0000313" key="5">
    <source>
        <dbReference type="Ensembl" id="ENSUPAP00010021556.1"/>
    </source>
</evidence>
<feature type="compositionally biased region" description="Low complexity" evidence="2">
    <location>
        <begin position="539"/>
        <end position="551"/>
    </location>
</feature>
<dbReference type="PANTHER" id="PTHR15672">
    <property type="entry name" value="CAMP-REGULATED PHOSPHOPROTEIN 21 RELATED R3H DOMAIN CONTAINING PROTEIN"/>
    <property type="match status" value="1"/>
</dbReference>
<feature type="domain" description="R3H" evidence="3">
    <location>
        <begin position="169"/>
        <end position="232"/>
    </location>
</feature>
<feature type="compositionally biased region" description="Pro residues" evidence="2">
    <location>
        <begin position="716"/>
        <end position="725"/>
    </location>
</feature>
<dbReference type="Pfam" id="PF01424">
    <property type="entry name" value="R3H"/>
    <property type="match status" value="1"/>
</dbReference>
<feature type="compositionally biased region" description="Polar residues" evidence="2">
    <location>
        <begin position="475"/>
        <end position="487"/>
    </location>
</feature>
<dbReference type="InterPro" id="IPR024771">
    <property type="entry name" value="SUZ"/>
</dbReference>
<feature type="compositionally biased region" description="Polar residues" evidence="2">
    <location>
        <begin position="514"/>
        <end position="538"/>
    </location>
</feature>
<dbReference type="FunFam" id="3.30.1370.50:FF:000001">
    <property type="entry name" value="R3H domain-containing protein 2 isoform 1"/>
    <property type="match status" value="1"/>
</dbReference>
<feature type="compositionally biased region" description="Low complexity" evidence="2">
    <location>
        <begin position="726"/>
        <end position="737"/>
    </location>
</feature>
<dbReference type="PROSITE" id="PS51061">
    <property type="entry name" value="R3H"/>
    <property type="match status" value="1"/>
</dbReference>
<sequence length="1010" mass="110531">MSDSNTSQETLEIMKESEKKLVEESVSKNKFISKTPSKEEVEKEGEDTSLRQETQRRTSNHGHARKRAKSNSKLKLVRSLAVCEESSTPFADGPLETQDIIQLHISCPSDKEEEKSTKDVSEKEDKDKNKEKVPRKMLSRDSSQEYTDSTGIDLHEFLVNTLKKNPRDRMMLLKLEQEILEFINDNNNQFKKFPQMTSYHRMLLHRVAAYFGMDHNVDQTGKAVIINKTSNTRIPEQRFSEHIKDEKNAEFQQRFILKRDDASMDRDDNQTGQNGYLNDIRLSKEAFSSSSHKRRQIFRGNREGLSRTSSSRQSSTDSELKSLEPRPWSSTDSDGSVRSMRPPVTKASSFSGISILTRGDSIGSSKGGSAGRISRPGMALGAPEVCNQVTSPQSVRGLLPCTAQPQQQQQQQQLPALPPTPQQQPPLNNHIISQPVPALQPSPQPVQFSPSSCPQVLLPVSPPQQYNMADDLSNPFGQMSLSRQGSTEAADPSSALFQPPLISQHPQQTSFIMASTGQPLPTSNYSTSSHAPPTQQVLPPQGYIQPPQQIQVSYYPPGQYPNSNQQYRPLSHPVAYSPQRGQQLPQPSQQPGLQPMMPNQQQAAYQGMIGVQQPQNQGLLSNQRSNMGGQMQGLVVQYTPLPSYQVPVGSDSQNVVQPPFQQPMLVPASQSVQGGLPAGGVPVYYSMIPPAQQNGTSPSVGFLQPPGSEQYQMPQSPSPCSPPQMPQQYSGVSPSGPGVVVMQLNVPNGPQPPPNPSMVPWNHCKYYSMDQRGQKPGDLYSPDTSPQANTQMSSSPVTSPTQSPAPSPVTSLSNVCTGLSPLPVLTQFPRPGGPAQGDGRYSLLGQPLQYNLSICPPLLHSQSTYTVHQGQSGLKHGNRSKRQALKSASTDLGTADVVLGRVLEVTDLPEGITRTEADKLFTQLAMSGAKIQWLKDAQGLPGGGGGDNSGTAENGRHSDLAAFYTIVAVFPSPLAAQNASLRLNNSVSRFKLRVAKKNYDLRILERASSQ</sequence>
<feature type="compositionally biased region" description="Low complexity" evidence="2">
    <location>
        <begin position="402"/>
        <end position="415"/>
    </location>
</feature>
<reference evidence="5" key="2">
    <citation type="submission" date="2025-09" db="UniProtKB">
        <authorList>
            <consortium name="Ensembl"/>
        </authorList>
    </citation>
    <scope>IDENTIFICATION</scope>
</reference>
<gene>
    <name evidence="5" type="primary">R3HDM2</name>
</gene>
<feature type="compositionally biased region" description="Low complexity" evidence="2">
    <location>
        <begin position="445"/>
        <end position="465"/>
    </location>
</feature>
<dbReference type="SUPFAM" id="SSF82708">
    <property type="entry name" value="R3H domain"/>
    <property type="match status" value="1"/>
</dbReference>
<feature type="compositionally biased region" description="Polar residues" evidence="2">
    <location>
        <begin position="782"/>
        <end position="792"/>
    </location>
</feature>
<dbReference type="AlphaFoldDB" id="A0A8D2I0H4"/>
<feature type="region of interest" description="Disordered" evidence="2">
    <location>
        <begin position="287"/>
        <end position="376"/>
    </location>
</feature>
<feature type="region of interest" description="Disordered" evidence="2">
    <location>
        <begin position="106"/>
        <end position="147"/>
    </location>
</feature>
<evidence type="ECO:0000256" key="2">
    <source>
        <dbReference type="SAM" id="MobiDB-lite"/>
    </source>
</evidence>
<dbReference type="InterPro" id="IPR001374">
    <property type="entry name" value="R3H_dom"/>
</dbReference>
<feature type="compositionally biased region" description="Basic and acidic residues" evidence="2">
    <location>
        <begin position="12"/>
        <end position="27"/>
    </location>
</feature>
<feature type="compositionally biased region" description="Low complexity" evidence="2">
    <location>
        <begin position="793"/>
        <end position="811"/>
    </location>
</feature>
<feature type="compositionally biased region" description="Low complexity" evidence="2">
    <location>
        <begin position="577"/>
        <end position="594"/>
    </location>
</feature>
<evidence type="ECO:0000313" key="6">
    <source>
        <dbReference type="Proteomes" id="UP000694417"/>
    </source>
</evidence>
<proteinExistence type="predicted"/>
<protein>
    <submittedName>
        <fullName evidence="5">R3H domain containing 2</fullName>
    </submittedName>
</protein>
<feature type="compositionally biased region" description="Basic and acidic residues" evidence="2">
    <location>
        <begin position="109"/>
        <end position="143"/>
    </location>
</feature>
<evidence type="ECO:0000256" key="1">
    <source>
        <dbReference type="ARBA" id="ARBA00022553"/>
    </source>
</evidence>
<dbReference type="GO" id="GO:0003676">
    <property type="term" value="F:nucleic acid binding"/>
    <property type="evidence" value="ECO:0007669"/>
    <property type="project" value="UniProtKB-UniRule"/>
</dbReference>
<dbReference type="Gene3D" id="3.30.1370.50">
    <property type="entry name" value="R3H-like domain"/>
    <property type="match status" value="1"/>
</dbReference>
<keyword evidence="6" id="KW-1185">Reference proteome</keyword>
<feature type="region of interest" description="Disordered" evidence="2">
    <location>
        <begin position="402"/>
        <end position="500"/>
    </location>
</feature>
<feature type="region of interest" description="Disordered" evidence="2">
    <location>
        <begin position="514"/>
        <end position="594"/>
    </location>
</feature>
<feature type="compositionally biased region" description="Basic and acidic residues" evidence="2">
    <location>
        <begin position="258"/>
        <end position="269"/>
    </location>
</feature>
<dbReference type="InterPro" id="IPR051937">
    <property type="entry name" value="R3H_domain_containing"/>
</dbReference>
<dbReference type="PANTHER" id="PTHR15672:SF13">
    <property type="entry name" value="R3H DOMAIN-CONTAINING PROTEIN 2"/>
    <property type="match status" value="1"/>
</dbReference>
<feature type="region of interest" description="Disordered" evidence="2">
    <location>
        <begin position="695"/>
        <end position="737"/>
    </location>
</feature>
<keyword evidence="1" id="KW-0597">Phosphoprotein</keyword>
<dbReference type="Proteomes" id="UP000694417">
    <property type="component" value="Unplaced"/>
</dbReference>
<feature type="compositionally biased region" description="Basic residues" evidence="2">
    <location>
        <begin position="58"/>
        <end position="72"/>
    </location>
</feature>
<reference evidence="5" key="1">
    <citation type="submission" date="2025-08" db="UniProtKB">
        <authorList>
            <consortium name="Ensembl"/>
        </authorList>
    </citation>
    <scope>IDENTIFICATION</scope>
</reference>
<feature type="domain" description="SUZ" evidence="4">
    <location>
        <begin position="233"/>
        <end position="310"/>
    </location>
</feature>
<dbReference type="SMART" id="SM00393">
    <property type="entry name" value="R3H"/>
    <property type="match status" value="1"/>
</dbReference>
<dbReference type="PROSITE" id="PS51673">
    <property type="entry name" value="SUZ"/>
    <property type="match status" value="1"/>
</dbReference>
<dbReference type="CDD" id="cd02642">
    <property type="entry name" value="R3H_encore_like"/>
    <property type="match status" value="1"/>
</dbReference>
<organism evidence="5 6">
    <name type="scientific">Urocitellus parryii</name>
    <name type="common">Arctic ground squirrel</name>
    <name type="synonym">Spermophilus parryii</name>
    <dbReference type="NCBI Taxonomy" id="9999"/>
    <lineage>
        <taxon>Eukaryota</taxon>
        <taxon>Metazoa</taxon>
        <taxon>Chordata</taxon>
        <taxon>Craniata</taxon>
        <taxon>Vertebrata</taxon>
        <taxon>Euteleostomi</taxon>
        <taxon>Mammalia</taxon>
        <taxon>Eutheria</taxon>
        <taxon>Euarchontoglires</taxon>
        <taxon>Glires</taxon>
        <taxon>Rodentia</taxon>
        <taxon>Sciuromorpha</taxon>
        <taxon>Sciuridae</taxon>
        <taxon>Xerinae</taxon>
        <taxon>Marmotini</taxon>
        <taxon>Urocitellus</taxon>
    </lineage>
</organism>
<feature type="compositionally biased region" description="Low complexity" evidence="2">
    <location>
        <begin position="306"/>
        <end position="317"/>
    </location>
</feature>
<feature type="region of interest" description="Disordered" evidence="2">
    <location>
        <begin position="869"/>
        <end position="888"/>
    </location>
</feature>
<accession>A0A8D2I0H4</accession>
<evidence type="ECO:0000259" key="3">
    <source>
        <dbReference type="PROSITE" id="PS51061"/>
    </source>
</evidence>
<dbReference type="GeneTree" id="ENSGT00940000155609"/>
<feature type="region of interest" description="Disordered" evidence="2">
    <location>
        <begin position="258"/>
        <end position="277"/>
    </location>
</feature>
<dbReference type="InterPro" id="IPR036867">
    <property type="entry name" value="R3H_dom_sf"/>
</dbReference>
<feature type="region of interest" description="Disordered" evidence="2">
    <location>
        <begin position="772"/>
        <end position="814"/>
    </location>
</feature>
<feature type="region of interest" description="Disordered" evidence="2">
    <location>
        <begin position="1"/>
        <end position="72"/>
    </location>
</feature>